<evidence type="ECO:0000313" key="2">
    <source>
        <dbReference type="EMBL" id="MFK2825556.1"/>
    </source>
</evidence>
<gene>
    <name evidence="2" type="ORF">QYG89_07675</name>
</gene>
<keyword evidence="3" id="KW-1185">Reference proteome</keyword>
<proteinExistence type="predicted"/>
<comment type="caution">
    <text evidence="2">The sequence shown here is derived from an EMBL/GenBank/DDBJ whole genome shotgun (WGS) entry which is preliminary data.</text>
</comment>
<protein>
    <submittedName>
        <fullName evidence="2">Stalk domain-containing protein</fullName>
    </submittedName>
</protein>
<name>A0ABW8I7T8_9BACI</name>
<dbReference type="InterPro" id="IPR012854">
    <property type="entry name" value="Cu_amine_oxidase-like_N"/>
</dbReference>
<reference evidence="2 3" key="1">
    <citation type="submission" date="2023-07" db="EMBL/GenBank/DDBJ databases">
        <title>Bacillus lucianemedeirus sp. nov, a new species isolated from an immunobiological production facility.</title>
        <authorList>
            <person name="Costa L.V."/>
            <person name="Miranda R.V.S.L."/>
            <person name="Brandao M.L.L."/>
            <person name="Reis C.M.F."/>
            <person name="Frazao A.M."/>
            <person name="Cruz F.V."/>
            <person name="Baio P.V.P."/>
            <person name="Veras J.F.C."/>
            <person name="Ramos J.N."/>
            <person name="Vieira V."/>
        </authorList>
    </citation>
    <scope>NUCLEOTIDE SEQUENCE [LARGE SCALE GENOMIC DNA]</scope>
    <source>
        <strain evidence="2 3">B190/17</strain>
    </source>
</reference>
<feature type="domain" description="Copper amine oxidase-like N-terminal" evidence="1">
    <location>
        <begin position="59"/>
        <end position="103"/>
    </location>
</feature>
<dbReference type="Pfam" id="PF07833">
    <property type="entry name" value="Cu_amine_oxidN1"/>
    <property type="match status" value="1"/>
</dbReference>
<dbReference type="EMBL" id="JAUIYO010000004">
    <property type="protein sequence ID" value="MFK2825556.1"/>
    <property type="molecule type" value="Genomic_DNA"/>
</dbReference>
<sequence length="289" mass="32416">MKLFTKETVKGMIIGSVLTAGLGSGAAYAGTVIHQYKTPRGNTAAVEEENVHKNRIGVTVNGQAVNSDTWYHDSGKTFVQLRDVAEMLGAKVNYNSKTMSAELVLQQSQTTPINLIDYMPPQMSVKYFKGTGMEYAEYKETVLSLKNGLLETYDDNEGTRILSILDISQNEIAEVYHEDEVYENGTVNLATLDRYKHRTTLLKNPIEVGREINGQKIIKTNAEIKVPYGTIKNVIVLEEREVYDDGSVRVFRKYWAKRLGLVKSESIHTSGGSKHVITSELERIEPYKN</sequence>
<dbReference type="Proteomes" id="UP001619911">
    <property type="component" value="Unassembled WGS sequence"/>
</dbReference>
<dbReference type="RefSeq" id="WP_404316253.1">
    <property type="nucleotide sequence ID" value="NZ_JAUIYO010000004.1"/>
</dbReference>
<organism evidence="2 3">
    <name type="scientific">Bacillus lumedeiriae</name>
    <dbReference type="NCBI Taxonomy" id="3058829"/>
    <lineage>
        <taxon>Bacteria</taxon>
        <taxon>Bacillati</taxon>
        <taxon>Bacillota</taxon>
        <taxon>Bacilli</taxon>
        <taxon>Bacillales</taxon>
        <taxon>Bacillaceae</taxon>
        <taxon>Bacillus</taxon>
    </lineage>
</organism>
<evidence type="ECO:0000259" key="1">
    <source>
        <dbReference type="Pfam" id="PF07833"/>
    </source>
</evidence>
<evidence type="ECO:0000313" key="3">
    <source>
        <dbReference type="Proteomes" id="UP001619911"/>
    </source>
</evidence>
<accession>A0ABW8I7T8</accession>